<evidence type="ECO:0000313" key="4">
    <source>
        <dbReference type="Proteomes" id="UP000442694"/>
    </source>
</evidence>
<organism evidence="3 4">
    <name type="scientific">Fluviispira multicolorata</name>
    <dbReference type="NCBI Taxonomy" id="2654512"/>
    <lineage>
        <taxon>Bacteria</taxon>
        <taxon>Pseudomonadati</taxon>
        <taxon>Bdellovibrionota</taxon>
        <taxon>Oligoflexia</taxon>
        <taxon>Silvanigrellales</taxon>
        <taxon>Silvanigrellaceae</taxon>
        <taxon>Fluviispira</taxon>
    </lineage>
</organism>
<comment type="caution">
    <text evidence="3">The sequence shown here is derived from an EMBL/GenBank/DDBJ whole genome shotgun (WGS) entry which is preliminary data.</text>
</comment>
<dbReference type="RefSeq" id="WP_152213328.1">
    <property type="nucleotide sequence ID" value="NZ_WFLN01000007.1"/>
</dbReference>
<dbReference type="Proteomes" id="UP000442694">
    <property type="component" value="Unassembled WGS sequence"/>
</dbReference>
<feature type="region of interest" description="Disordered" evidence="1">
    <location>
        <begin position="642"/>
        <end position="682"/>
    </location>
</feature>
<proteinExistence type="predicted"/>
<dbReference type="InterPro" id="IPR021136">
    <property type="entry name" value="Flagellar_hook_control-like_C"/>
</dbReference>
<name>A0A833N476_9BACT</name>
<dbReference type="EMBL" id="WFLN01000007">
    <property type="protein sequence ID" value="KAB8029986.1"/>
    <property type="molecule type" value="Genomic_DNA"/>
</dbReference>
<evidence type="ECO:0000256" key="1">
    <source>
        <dbReference type="SAM" id="MobiDB-lite"/>
    </source>
</evidence>
<feature type="compositionally biased region" description="Polar residues" evidence="1">
    <location>
        <begin position="73"/>
        <end position="83"/>
    </location>
</feature>
<reference evidence="3 4" key="1">
    <citation type="submission" date="2019-10" db="EMBL/GenBank/DDBJ databases">
        <title>New genus of Silvanigrellaceae.</title>
        <authorList>
            <person name="Pitt A."/>
            <person name="Hahn M.W."/>
        </authorList>
    </citation>
    <scope>NUCLEOTIDE SEQUENCE [LARGE SCALE GENOMIC DNA]</scope>
    <source>
        <strain evidence="3 4">33A1-SZDP</strain>
    </source>
</reference>
<feature type="compositionally biased region" description="Basic and acidic residues" evidence="1">
    <location>
        <begin position="26"/>
        <end position="72"/>
    </location>
</feature>
<feature type="compositionally biased region" description="Basic and acidic residues" evidence="1">
    <location>
        <begin position="503"/>
        <end position="513"/>
    </location>
</feature>
<dbReference type="Gene3D" id="3.30.750.140">
    <property type="match status" value="1"/>
</dbReference>
<feature type="region of interest" description="Disordered" evidence="1">
    <location>
        <begin position="1"/>
        <end position="90"/>
    </location>
</feature>
<feature type="domain" description="Flagellar hook-length control protein-like C-terminal" evidence="2">
    <location>
        <begin position="567"/>
        <end position="644"/>
    </location>
</feature>
<accession>A0A833N476</accession>
<protein>
    <recommendedName>
        <fullName evidence="2">Flagellar hook-length control protein-like C-terminal domain-containing protein</fullName>
    </recommendedName>
</protein>
<keyword evidence="4" id="KW-1185">Reference proteome</keyword>
<dbReference type="Pfam" id="PF02120">
    <property type="entry name" value="Flg_hook"/>
    <property type="match status" value="1"/>
</dbReference>
<evidence type="ECO:0000259" key="2">
    <source>
        <dbReference type="Pfam" id="PF02120"/>
    </source>
</evidence>
<feature type="region of interest" description="Disordered" evidence="1">
    <location>
        <begin position="425"/>
        <end position="448"/>
    </location>
</feature>
<evidence type="ECO:0000313" key="3">
    <source>
        <dbReference type="EMBL" id="KAB8029986.1"/>
    </source>
</evidence>
<gene>
    <name evidence="3" type="ORF">GCL57_10645</name>
</gene>
<dbReference type="AlphaFoldDB" id="A0A833N476"/>
<feature type="compositionally biased region" description="Low complexity" evidence="1">
    <location>
        <begin position="648"/>
        <end position="682"/>
    </location>
</feature>
<sequence length="736" mass="84129">MLSGLVRTDVFIPDPSPPQTNQAETNELKKPKMDAPHSDKETSSFKKFFDKSCQENEKTEVNDKDKDRDKENTSSPQKQNLTKQGDIKEKKEDEIIPNYSYFPNFFFSSTQKYENFQMVTPKSDGVRVASNMIEELFQKPNFSLFNEAIPILKKDENKLDLNETSLFDNKNLILPLLKNENIYLEENQNRVVNVEKNILPQSNSINLSIVENEELNVIIKSTSNLEKLKDAVKDFFPDTKIEIENIEEYEINKDNESSKFIINKNEKILPLSKKESVLESKNDVQKNQIIENHINSKTEDIQSLSLIQNNKDPNKSESLYIKKALFEQEEVIVQPQLIKAETSPEKPNLFSILKDNFQNKNIDFTSEEILPKIDNNLQVITINPKKVKADVATYDIEEVVTIQILPQENKAQEKKLELPKLGENETLKNDEKNQSITTIEKDSKKEIKSDKEIPEVKEVTKKIFDNNLKDNKDTLTEKSKIELPKENNFKRNESSMQMSHSDNSFKKEEKFSEDKKNLDDKTFSLEKNISSQEKTPIVVSEKSKADFSAPIVSVATRKAIDLSEQLQARGGGTAKVQIQDDKLGQIELNIQMKKDNSVSMEIKTSNRELKNIIENGTDTLKKSLEVQNITLTDIKVSITEKSSQSNLNSGGHFSSQQQSNHNSDNNSNNQNANQGFTNSFTNQNNQKFFQNQENDLKINPYQNTSSSNKTDNFKKVEKNSLTNIQRGANGSIKVLA</sequence>
<feature type="region of interest" description="Disordered" evidence="1">
    <location>
        <begin position="485"/>
        <end position="513"/>
    </location>
</feature>
<dbReference type="InterPro" id="IPR038610">
    <property type="entry name" value="FliK-like_C_sf"/>
</dbReference>